<proteinExistence type="predicted"/>
<organism evidence="2 3">
    <name type="scientific">Tritrichomonas musculus</name>
    <dbReference type="NCBI Taxonomy" id="1915356"/>
    <lineage>
        <taxon>Eukaryota</taxon>
        <taxon>Metamonada</taxon>
        <taxon>Parabasalia</taxon>
        <taxon>Tritrichomonadida</taxon>
        <taxon>Tritrichomonadidae</taxon>
        <taxon>Tritrichomonas</taxon>
    </lineage>
</organism>
<accession>A0ABR2JW95</accession>
<evidence type="ECO:0000313" key="3">
    <source>
        <dbReference type="Proteomes" id="UP001470230"/>
    </source>
</evidence>
<gene>
    <name evidence="2" type="ORF">M9Y10_045792</name>
</gene>
<protein>
    <recommendedName>
        <fullName evidence="4">Caspase family p20 domain-containing protein</fullName>
    </recommendedName>
</protein>
<feature type="compositionally biased region" description="Low complexity" evidence="1">
    <location>
        <begin position="555"/>
        <end position="586"/>
    </location>
</feature>
<evidence type="ECO:0000313" key="2">
    <source>
        <dbReference type="EMBL" id="KAK8883144.1"/>
    </source>
</evidence>
<feature type="region of interest" description="Disordered" evidence="1">
    <location>
        <begin position="488"/>
        <end position="509"/>
    </location>
</feature>
<feature type="compositionally biased region" description="Basic and acidic residues" evidence="1">
    <location>
        <begin position="488"/>
        <end position="502"/>
    </location>
</feature>
<keyword evidence="3" id="KW-1185">Reference proteome</keyword>
<feature type="region of interest" description="Disordered" evidence="1">
    <location>
        <begin position="738"/>
        <end position="768"/>
    </location>
</feature>
<evidence type="ECO:0000256" key="1">
    <source>
        <dbReference type="SAM" id="MobiDB-lite"/>
    </source>
</evidence>
<dbReference type="EMBL" id="JAPFFF010000009">
    <property type="protein sequence ID" value="KAK8883144.1"/>
    <property type="molecule type" value="Genomic_DNA"/>
</dbReference>
<sequence length="768" mass="89260">MCDLNNTYIFVILGDYSLKDVDSINEKGITKYPNYSLTSYAILIKRLAIKYLRLSEDHIAILAKGAKKDFEINQILNSKRIIAQLGISNNDIYSTKVSQSEMNFIYFQKTSDMHDAIKNCLKGNKNAKIFLFLYDHGNKWSFASIPYLQLYFPFLEIPHNSLIIFNESCNSGSMIKAISDYFAVSEVLGRPDRSILLKDIIFLAKIAKILYPLGNSENLDEITNLSDKINSVFNCSQDKNLFKSLLSKVQKKEIGYFPEFDMVSFSDIINEFFEHYKEYPPNYNFVHEIISKGMKTIKDISKNLGCANNQLPTILHNLKEIDPNFMNVYQEHPNHYIITSAHVNGSSSTFSSIRIKESKKKIFAGSPTMGAFIIEALMASKLSGININNIKKRVYGNDEGFIREYGIEADIKKRKGHKKKIDYLRFYIDFWNSRIAQQNFIHDQNSMNDELDINEIMKTIDFYTVDYKSDPELQIKEIKIMKADPFNEKEKKEEEEKKEEGAKKKKVEKKDKKKKKDYFGVRLAKIQDNELYIFDDKHLEYNDYYSPFTSDDGDTNNNNNDSNNNKSDADNNSNNNNNDNDDNNTNIHKSSSGKLKCDSFLNRLPNPNEKINQKKIDQIKKENQLLNKLNFSRSFLLIFKYELKKITQDTEFPYSTNSIMVKPPYYIECMLLGWIEHFLPTFDIHHQLNELLSLFYGFMHTNHIKRKISRDIFYHCMNVADQVVTPLHYNKNACIQNRIRDDDDDDNGSSDDDDNDGDDDEYDDGEEA</sequence>
<comment type="caution">
    <text evidence="2">The sequence shown here is derived from an EMBL/GenBank/DDBJ whole genome shotgun (WGS) entry which is preliminary data.</text>
</comment>
<name>A0ABR2JW95_9EUKA</name>
<feature type="region of interest" description="Disordered" evidence="1">
    <location>
        <begin position="548"/>
        <end position="593"/>
    </location>
</feature>
<reference evidence="2 3" key="1">
    <citation type="submission" date="2024-04" db="EMBL/GenBank/DDBJ databases">
        <title>Tritrichomonas musculus Genome.</title>
        <authorList>
            <person name="Alves-Ferreira E."/>
            <person name="Grigg M."/>
            <person name="Lorenzi H."/>
            <person name="Galac M."/>
        </authorList>
    </citation>
    <scope>NUCLEOTIDE SEQUENCE [LARGE SCALE GENOMIC DNA]</scope>
    <source>
        <strain evidence="2 3">EAF2021</strain>
    </source>
</reference>
<dbReference type="Proteomes" id="UP001470230">
    <property type="component" value="Unassembled WGS sequence"/>
</dbReference>
<feature type="compositionally biased region" description="Acidic residues" evidence="1">
    <location>
        <begin position="742"/>
        <end position="768"/>
    </location>
</feature>
<evidence type="ECO:0008006" key="4">
    <source>
        <dbReference type="Google" id="ProtNLM"/>
    </source>
</evidence>